<accession>A0A2T0RCR6</accession>
<feature type="domain" description="Bacterial transcriptional activator" evidence="4">
    <location>
        <begin position="14"/>
        <end position="124"/>
    </location>
</feature>
<dbReference type="SMART" id="SM01043">
    <property type="entry name" value="BTAD"/>
    <property type="match status" value="1"/>
</dbReference>
<evidence type="ECO:0000256" key="1">
    <source>
        <dbReference type="ARBA" id="ARBA00022741"/>
    </source>
</evidence>
<dbReference type="PANTHER" id="PTHR16305">
    <property type="entry name" value="TESTICULAR SOLUBLE ADENYLYL CYCLASE"/>
    <property type="match status" value="1"/>
</dbReference>
<feature type="compositionally biased region" description="Low complexity" evidence="3">
    <location>
        <begin position="595"/>
        <end position="623"/>
    </location>
</feature>
<dbReference type="GO" id="GO:0005524">
    <property type="term" value="F:ATP binding"/>
    <property type="evidence" value="ECO:0007669"/>
    <property type="project" value="UniProtKB-KW"/>
</dbReference>
<keyword evidence="1" id="KW-0547">Nucleotide-binding</keyword>
<dbReference type="InterPro" id="IPR041664">
    <property type="entry name" value="AAA_16"/>
</dbReference>
<dbReference type="Gene3D" id="1.25.40.10">
    <property type="entry name" value="Tetratricopeptide repeat domain"/>
    <property type="match status" value="1"/>
</dbReference>
<dbReference type="InterPro" id="IPR027417">
    <property type="entry name" value="P-loop_NTPase"/>
</dbReference>
<evidence type="ECO:0000256" key="2">
    <source>
        <dbReference type="ARBA" id="ARBA00022840"/>
    </source>
</evidence>
<name>A0A2T0RCR6_9ACTN</name>
<dbReference type="AlphaFoldDB" id="A0A2T0RCR6"/>
<dbReference type="SUPFAM" id="SSF48452">
    <property type="entry name" value="TPR-like"/>
    <property type="match status" value="1"/>
</dbReference>
<protein>
    <submittedName>
        <fullName evidence="5">AAA ATPase-like protein</fullName>
    </submittedName>
</protein>
<evidence type="ECO:0000256" key="3">
    <source>
        <dbReference type="SAM" id="MobiDB-lite"/>
    </source>
</evidence>
<gene>
    <name evidence="5" type="ORF">CLV70_1418</name>
</gene>
<organism evidence="5 6">
    <name type="scientific">Pseudosporangium ferrugineum</name>
    <dbReference type="NCBI Taxonomy" id="439699"/>
    <lineage>
        <taxon>Bacteria</taxon>
        <taxon>Bacillati</taxon>
        <taxon>Actinomycetota</taxon>
        <taxon>Actinomycetes</taxon>
        <taxon>Micromonosporales</taxon>
        <taxon>Micromonosporaceae</taxon>
        <taxon>Pseudosporangium</taxon>
    </lineage>
</organism>
<evidence type="ECO:0000313" key="5">
    <source>
        <dbReference type="EMBL" id="PRY18929.1"/>
    </source>
</evidence>
<reference evidence="5 6" key="1">
    <citation type="submission" date="2018-03" db="EMBL/GenBank/DDBJ databases">
        <title>Genomic Encyclopedia of Archaeal and Bacterial Type Strains, Phase II (KMG-II): from individual species to whole genera.</title>
        <authorList>
            <person name="Goeker M."/>
        </authorList>
    </citation>
    <scope>NUCLEOTIDE SEQUENCE [LARGE SCALE GENOMIC DNA]</scope>
    <source>
        <strain evidence="5 6">DSM 45348</strain>
    </source>
</reference>
<keyword evidence="6" id="KW-1185">Reference proteome</keyword>
<dbReference type="Pfam" id="PF03704">
    <property type="entry name" value="BTAD"/>
    <property type="match status" value="1"/>
</dbReference>
<dbReference type="EMBL" id="PVZG01000041">
    <property type="protein sequence ID" value="PRY18929.1"/>
    <property type="molecule type" value="Genomic_DNA"/>
</dbReference>
<dbReference type="RefSeq" id="WP_211304043.1">
    <property type="nucleotide sequence ID" value="NZ_PVZG01000041.1"/>
</dbReference>
<dbReference type="InterPro" id="IPR011990">
    <property type="entry name" value="TPR-like_helical_dom_sf"/>
</dbReference>
<keyword evidence="2" id="KW-0067">ATP-binding</keyword>
<dbReference type="Pfam" id="PF13191">
    <property type="entry name" value="AAA_16"/>
    <property type="match status" value="1"/>
</dbReference>
<dbReference type="CDD" id="cd15831">
    <property type="entry name" value="BTAD"/>
    <property type="match status" value="1"/>
</dbReference>
<proteinExistence type="predicted"/>
<dbReference type="InterPro" id="IPR005158">
    <property type="entry name" value="BTAD"/>
</dbReference>
<dbReference type="PANTHER" id="PTHR16305:SF35">
    <property type="entry name" value="TRANSCRIPTIONAL ACTIVATOR DOMAIN"/>
    <property type="match status" value="1"/>
</dbReference>
<sequence length="652" mass="67860">MRTGSATCGPPSGCGGAVRWWTSPACPGSTSRPTGSTGSGCAPPWPCWSRLALGEHAGLVPDLEQLTRDHPLDEQIHGLLILSLYRSGRQADALAAYRRMRRTLGDELGIDPGQALRDLESAILRQDPALDVSPAAAVRRPGPESPAAVGALRLGGPSVVGRRDEMAVLHGLVLDAARGAGGAVFLIGEAGLGKTRLAGEVARLASGAGLRVLRGRAASPPVQFRPLSEALLSVLRKSGPPEAPELVAYRPALSRLVPEWRREQSPDADESLVVLAEAVLRLIVRVGGQAGALLVLEDLHEADADTLAVIDYLLDNAGQEPLLVLGTLRPDPGDALKLARTAQHRRAASVLELDRLAGDAVREMAAGCLDVPAEQVPEPVYERLLNTSDGIPLHIEELLAGMVSDRALVRTGPGWTVAGRLPAGVPVTLAATLVGRADRLSPRTRAFLQVAAPLGRDFPAAAAGAAAELDDGELLSCLREAVEAHLLVADGDLGGFSFRHALTAEALRDQLLPIERAALSRRAAEAIEAHGAERLAAELWASAGEARRAAELFAVAAGRAAAQGAISTQISLLERAMSLAEPPAEVIEALIDGTPTRAASTTRTRSAPARTTTPRKCTCGWPGSRPPPGTGSRASASCPTPGGCSAPTTTSR</sequence>
<dbReference type="SUPFAM" id="SSF52540">
    <property type="entry name" value="P-loop containing nucleoside triphosphate hydrolases"/>
    <property type="match status" value="1"/>
</dbReference>
<evidence type="ECO:0000313" key="6">
    <source>
        <dbReference type="Proteomes" id="UP000239209"/>
    </source>
</evidence>
<dbReference type="GO" id="GO:0004016">
    <property type="term" value="F:adenylate cyclase activity"/>
    <property type="evidence" value="ECO:0007669"/>
    <property type="project" value="TreeGrafter"/>
</dbReference>
<dbReference type="GO" id="GO:0005737">
    <property type="term" value="C:cytoplasm"/>
    <property type="evidence" value="ECO:0007669"/>
    <property type="project" value="TreeGrafter"/>
</dbReference>
<evidence type="ECO:0000259" key="4">
    <source>
        <dbReference type="SMART" id="SM01043"/>
    </source>
</evidence>
<feature type="region of interest" description="Disordered" evidence="3">
    <location>
        <begin position="595"/>
        <end position="652"/>
    </location>
</feature>
<comment type="caution">
    <text evidence="5">The sequence shown here is derived from an EMBL/GenBank/DDBJ whole genome shotgun (WGS) entry which is preliminary data.</text>
</comment>
<dbReference type="Proteomes" id="UP000239209">
    <property type="component" value="Unassembled WGS sequence"/>
</dbReference>